<dbReference type="RefSeq" id="WP_025704328.1">
    <property type="nucleotide sequence ID" value="NZ_CP009287.1"/>
</dbReference>
<dbReference type="Proteomes" id="UP000029500">
    <property type="component" value="Chromosome"/>
</dbReference>
<dbReference type="GO" id="GO:0000976">
    <property type="term" value="F:transcription cis-regulatory region binding"/>
    <property type="evidence" value="ECO:0007669"/>
    <property type="project" value="TreeGrafter"/>
</dbReference>
<dbReference type="AlphaFoldDB" id="A0A089NIF7"/>
<evidence type="ECO:0000313" key="4">
    <source>
        <dbReference type="EMBL" id="AIQ68824.1"/>
    </source>
</evidence>
<name>A0A089NIF7_9BACL</name>
<dbReference type="InterPro" id="IPR001647">
    <property type="entry name" value="HTH_TetR"/>
</dbReference>
<evidence type="ECO:0000313" key="5">
    <source>
        <dbReference type="Proteomes" id="UP000029500"/>
    </source>
</evidence>
<evidence type="ECO:0000256" key="1">
    <source>
        <dbReference type="ARBA" id="ARBA00023125"/>
    </source>
</evidence>
<dbReference type="PANTHER" id="PTHR30055">
    <property type="entry name" value="HTH-TYPE TRANSCRIPTIONAL REGULATOR RUTR"/>
    <property type="match status" value="1"/>
</dbReference>
<reference evidence="4 5" key="1">
    <citation type="submission" date="2014-08" db="EMBL/GenBank/DDBJ databases">
        <title>Comparative genomics of the Paenibacillus odorifer group.</title>
        <authorList>
            <person name="den Bakker H.C."/>
            <person name="Tsai Y.-C."/>
            <person name="Martin N."/>
            <person name="Korlach J."/>
            <person name="Wiedmann M."/>
        </authorList>
    </citation>
    <scope>NUCLEOTIDE SEQUENCE [LARGE SCALE GENOMIC DNA]</scope>
    <source>
        <strain evidence="4 5">DSM 15220</strain>
    </source>
</reference>
<dbReference type="PRINTS" id="PR00455">
    <property type="entry name" value="HTHTETR"/>
</dbReference>
<dbReference type="KEGG" id="pgm:PGRAT_15255"/>
<feature type="domain" description="HTH tetR-type" evidence="3">
    <location>
        <begin position="6"/>
        <end position="66"/>
    </location>
</feature>
<dbReference type="Gene3D" id="1.10.357.10">
    <property type="entry name" value="Tetracycline Repressor, domain 2"/>
    <property type="match status" value="1"/>
</dbReference>
<dbReference type="InterPro" id="IPR050109">
    <property type="entry name" value="HTH-type_TetR-like_transc_reg"/>
</dbReference>
<evidence type="ECO:0000256" key="2">
    <source>
        <dbReference type="PROSITE-ProRule" id="PRU00335"/>
    </source>
</evidence>
<proteinExistence type="predicted"/>
<dbReference type="PANTHER" id="PTHR30055:SF226">
    <property type="entry name" value="HTH-TYPE TRANSCRIPTIONAL REGULATOR PKSA"/>
    <property type="match status" value="1"/>
</dbReference>
<dbReference type="STRING" id="189425.PGRAT_15255"/>
<gene>
    <name evidence="4" type="ORF">PGRAT_15255</name>
</gene>
<evidence type="ECO:0000259" key="3">
    <source>
        <dbReference type="PROSITE" id="PS50977"/>
    </source>
</evidence>
<accession>A0A089NIF7</accession>
<dbReference type="InterPro" id="IPR009057">
    <property type="entry name" value="Homeodomain-like_sf"/>
</dbReference>
<dbReference type="HOGENOM" id="CLU_069356_6_1_9"/>
<dbReference type="eggNOG" id="COG1309">
    <property type="taxonomic scope" value="Bacteria"/>
</dbReference>
<dbReference type="Pfam" id="PF00440">
    <property type="entry name" value="TetR_N"/>
    <property type="match status" value="1"/>
</dbReference>
<dbReference type="GO" id="GO:0003700">
    <property type="term" value="F:DNA-binding transcription factor activity"/>
    <property type="evidence" value="ECO:0007669"/>
    <property type="project" value="TreeGrafter"/>
</dbReference>
<keyword evidence="5" id="KW-1185">Reference proteome</keyword>
<keyword evidence="1 2" id="KW-0238">DNA-binding</keyword>
<dbReference type="PROSITE" id="PS50977">
    <property type="entry name" value="HTH_TETR_2"/>
    <property type="match status" value="1"/>
</dbReference>
<organism evidence="4 5">
    <name type="scientific">Paenibacillus graminis</name>
    <dbReference type="NCBI Taxonomy" id="189425"/>
    <lineage>
        <taxon>Bacteria</taxon>
        <taxon>Bacillati</taxon>
        <taxon>Bacillota</taxon>
        <taxon>Bacilli</taxon>
        <taxon>Bacillales</taxon>
        <taxon>Paenibacillaceae</taxon>
        <taxon>Paenibacillus</taxon>
    </lineage>
</organism>
<dbReference type="EMBL" id="CP009287">
    <property type="protein sequence ID" value="AIQ68824.1"/>
    <property type="molecule type" value="Genomic_DNA"/>
</dbReference>
<feature type="DNA-binding region" description="H-T-H motif" evidence="2">
    <location>
        <begin position="29"/>
        <end position="48"/>
    </location>
</feature>
<dbReference type="SUPFAM" id="SSF46689">
    <property type="entry name" value="Homeodomain-like"/>
    <property type="match status" value="1"/>
</dbReference>
<sequence>MQVLKEEIRRSILQNAQETFLQTGFRNASMKDIAAKAGVAVGNLYRYYPNKQALFDAVTERAYDDLTGLITGDQQHIQSGLAVFEEVGRVLSILVQEQREGLLILLYGSSGTSREGFKERFFAEFAEHIMTHLADYNRSHPRAPLQLEVSRPLSVAFLEGYFEIMRTASSREQVDSLTRQYVSVWFMGLGKLV</sequence>
<protein>
    <recommendedName>
        <fullName evidence="3">HTH tetR-type domain-containing protein</fullName>
    </recommendedName>
</protein>